<dbReference type="PANTHER" id="PTHR30537">
    <property type="entry name" value="HTH-TYPE TRANSCRIPTIONAL REGULATOR"/>
    <property type="match status" value="1"/>
</dbReference>
<dbReference type="OrthoDB" id="8885940at2"/>
<gene>
    <name evidence="3" type="ORF">BKL49_11295</name>
</gene>
<dbReference type="GO" id="GO:0006351">
    <property type="term" value="P:DNA-templated transcription"/>
    <property type="evidence" value="ECO:0007669"/>
    <property type="project" value="TreeGrafter"/>
</dbReference>
<dbReference type="GO" id="GO:0043565">
    <property type="term" value="F:sequence-specific DNA binding"/>
    <property type="evidence" value="ECO:0007669"/>
    <property type="project" value="TreeGrafter"/>
</dbReference>
<dbReference type="InterPro" id="IPR005119">
    <property type="entry name" value="LysR_subst-bd"/>
</dbReference>
<dbReference type="STRING" id="1907939.BKL49_11295"/>
<proteinExistence type="inferred from homology"/>
<dbReference type="PANTHER" id="PTHR30537:SF72">
    <property type="entry name" value="LYSR FAMILY TRANSCRIPTIONAL REGULATOR"/>
    <property type="match status" value="1"/>
</dbReference>
<evidence type="ECO:0000256" key="1">
    <source>
        <dbReference type="ARBA" id="ARBA00009437"/>
    </source>
</evidence>
<comment type="similarity">
    <text evidence="1">Belongs to the LysR transcriptional regulatory family.</text>
</comment>
<dbReference type="AlphaFoldDB" id="A0A1V3JGQ0"/>
<dbReference type="GO" id="GO:0003700">
    <property type="term" value="F:DNA-binding transcription factor activity"/>
    <property type="evidence" value="ECO:0007669"/>
    <property type="project" value="TreeGrafter"/>
</dbReference>
<feature type="domain" description="LysR substrate-binding" evidence="2">
    <location>
        <begin position="14"/>
        <end position="191"/>
    </location>
</feature>
<keyword evidence="4" id="KW-1185">Reference proteome</keyword>
<dbReference type="InterPro" id="IPR058163">
    <property type="entry name" value="LysR-type_TF_proteobact-type"/>
</dbReference>
<comment type="caution">
    <text evidence="3">The sequence shown here is derived from an EMBL/GenBank/DDBJ whole genome shotgun (WGS) entry which is preliminary data.</text>
</comment>
<dbReference type="EMBL" id="MLHQ01000036">
    <property type="protein sequence ID" value="OOF55619.1"/>
    <property type="molecule type" value="Genomic_DNA"/>
</dbReference>
<protein>
    <recommendedName>
        <fullName evidence="2">LysR substrate-binding domain-containing protein</fullName>
    </recommendedName>
</protein>
<evidence type="ECO:0000259" key="2">
    <source>
        <dbReference type="Pfam" id="PF03466"/>
    </source>
</evidence>
<evidence type="ECO:0000313" key="3">
    <source>
        <dbReference type="EMBL" id="OOF55619.1"/>
    </source>
</evidence>
<reference evidence="3 4" key="1">
    <citation type="submission" date="2016-10" db="EMBL/GenBank/DDBJ databases">
        <title>Rodentibacter gen. nov. and new species.</title>
        <authorList>
            <person name="Christensen H."/>
        </authorList>
    </citation>
    <scope>NUCLEOTIDE SEQUENCE [LARGE SCALE GENOMIC DNA]</scope>
    <source>
        <strain evidence="3 4">Ac151</strain>
    </source>
</reference>
<sequence length="193" mass="22060">MTALLRYCIENGGFFLPYLEEFNRLYPEVVLDLDFSDRMVDLVAEGFDVAIRGAKLEDSSLISRPLCHFSFKLVAGSDYLATAGEPKSIQDLLNHQCLHYRYPQTGRLDDWQLPEAIVLPQSMVCNHLETLLYFVKQGKGIACIPEFCVNDGLNVVLPHIKLRQNTFHLVFPSNRYLSPKVRTFVDFMVQAVK</sequence>
<dbReference type="Proteomes" id="UP000188602">
    <property type="component" value="Unassembled WGS sequence"/>
</dbReference>
<dbReference type="RefSeq" id="WP_077425563.1">
    <property type="nucleotide sequence ID" value="NZ_MLHQ01000036.1"/>
</dbReference>
<organism evidence="3 4">
    <name type="scientific">Rodentibacter myodis</name>
    <dbReference type="NCBI Taxonomy" id="1907939"/>
    <lineage>
        <taxon>Bacteria</taxon>
        <taxon>Pseudomonadati</taxon>
        <taxon>Pseudomonadota</taxon>
        <taxon>Gammaproteobacteria</taxon>
        <taxon>Pasteurellales</taxon>
        <taxon>Pasteurellaceae</taxon>
        <taxon>Rodentibacter</taxon>
    </lineage>
</organism>
<dbReference type="SUPFAM" id="SSF53850">
    <property type="entry name" value="Periplasmic binding protein-like II"/>
    <property type="match status" value="1"/>
</dbReference>
<dbReference type="Gene3D" id="3.40.190.10">
    <property type="entry name" value="Periplasmic binding protein-like II"/>
    <property type="match status" value="2"/>
</dbReference>
<dbReference type="Pfam" id="PF03466">
    <property type="entry name" value="LysR_substrate"/>
    <property type="match status" value="1"/>
</dbReference>
<evidence type="ECO:0000313" key="4">
    <source>
        <dbReference type="Proteomes" id="UP000188602"/>
    </source>
</evidence>
<name>A0A1V3JGQ0_9PAST</name>
<accession>A0A1V3JGQ0</accession>